<comment type="caution">
    <text evidence="1">The sequence shown here is derived from an EMBL/GenBank/DDBJ whole genome shotgun (WGS) entry which is preliminary data.</text>
</comment>
<accession>A0AAE1B130</accession>
<name>A0AAE1B130_9GAST</name>
<reference evidence="1" key="1">
    <citation type="journal article" date="2023" name="G3 (Bethesda)">
        <title>A reference genome for the long-term kleptoplast-retaining sea slug Elysia crispata morphotype clarki.</title>
        <authorList>
            <person name="Eastman K.E."/>
            <person name="Pendleton A.L."/>
            <person name="Shaikh M.A."/>
            <person name="Suttiyut T."/>
            <person name="Ogas R."/>
            <person name="Tomko P."/>
            <person name="Gavelis G."/>
            <person name="Widhalm J.R."/>
            <person name="Wisecaver J.H."/>
        </authorList>
    </citation>
    <scope>NUCLEOTIDE SEQUENCE</scope>
    <source>
        <strain evidence="1">ECLA1</strain>
    </source>
</reference>
<gene>
    <name evidence="1" type="ORF">RRG08_059162</name>
</gene>
<dbReference type="AlphaFoldDB" id="A0AAE1B130"/>
<proteinExistence type="predicted"/>
<sequence length="70" mass="7784">MLDGAKRGAGVTVRGRCGEMLDRGAGGYSQREMWGDVGWSKTRGGGYCQREMWGDREERKERTGKEGGNR</sequence>
<keyword evidence="2" id="KW-1185">Reference proteome</keyword>
<dbReference type="Proteomes" id="UP001283361">
    <property type="component" value="Unassembled WGS sequence"/>
</dbReference>
<dbReference type="EMBL" id="JAWDGP010000742">
    <property type="protein sequence ID" value="KAK3797768.1"/>
    <property type="molecule type" value="Genomic_DNA"/>
</dbReference>
<protein>
    <submittedName>
        <fullName evidence="1">Uncharacterized protein</fullName>
    </submittedName>
</protein>
<evidence type="ECO:0000313" key="1">
    <source>
        <dbReference type="EMBL" id="KAK3797768.1"/>
    </source>
</evidence>
<organism evidence="1 2">
    <name type="scientific">Elysia crispata</name>
    <name type="common">lettuce slug</name>
    <dbReference type="NCBI Taxonomy" id="231223"/>
    <lineage>
        <taxon>Eukaryota</taxon>
        <taxon>Metazoa</taxon>
        <taxon>Spiralia</taxon>
        <taxon>Lophotrochozoa</taxon>
        <taxon>Mollusca</taxon>
        <taxon>Gastropoda</taxon>
        <taxon>Heterobranchia</taxon>
        <taxon>Euthyneura</taxon>
        <taxon>Panpulmonata</taxon>
        <taxon>Sacoglossa</taxon>
        <taxon>Placobranchoidea</taxon>
        <taxon>Plakobranchidae</taxon>
        <taxon>Elysia</taxon>
    </lineage>
</organism>
<evidence type="ECO:0000313" key="2">
    <source>
        <dbReference type="Proteomes" id="UP001283361"/>
    </source>
</evidence>